<feature type="non-terminal residue" evidence="2">
    <location>
        <position position="1"/>
    </location>
</feature>
<feature type="coiled-coil region" evidence="1">
    <location>
        <begin position="92"/>
        <end position="119"/>
    </location>
</feature>
<dbReference type="AlphaFoldDB" id="A0A2U2P979"/>
<evidence type="ECO:0000313" key="3">
    <source>
        <dbReference type="Proteomes" id="UP000245647"/>
    </source>
</evidence>
<keyword evidence="1" id="KW-0175">Coiled coil</keyword>
<dbReference type="EMBL" id="QEAS01000052">
    <property type="protein sequence ID" value="PWG77941.1"/>
    <property type="molecule type" value="Genomic_DNA"/>
</dbReference>
<accession>A0A2U2P979</accession>
<proteinExistence type="predicted"/>
<keyword evidence="3" id="KW-1185">Reference proteome</keyword>
<evidence type="ECO:0000313" key="2">
    <source>
        <dbReference type="EMBL" id="PWG77941.1"/>
    </source>
</evidence>
<comment type="caution">
    <text evidence="2">The sequence shown here is derived from an EMBL/GenBank/DDBJ whole genome shotgun (WGS) entry which is preliminary data.</text>
</comment>
<organism evidence="2 3">
    <name type="scientific">Pararcticibacter amylolyticus</name>
    <dbReference type="NCBI Taxonomy" id="2173175"/>
    <lineage>
        <taxon>Bacteria</taxon>
        <taxon>Pseudomonadati</taxon>
        <taxon>Bacteroidota</taxon>
        <taxon>Sphingobacteriia</taxon>
        <taxon>Sphingobacteriales</taxon>
        <taxon>Sphingobacteriaceae</taxon>
        <taxon>Pararcticibacter</taxon>
    </lineage>
</organism>
<protein>
    <submittedName>
        <fullName evidence="2">Uncharacterized protein</fullName>
    </submittedName>
</protein>
<reference evidence="2 3" key="1">
    <citation type="submission" date="2018-04" db="EMBL/GenBank/DDBJ databases">
        <title>Pedobacter chongqingensis sp. nov., isolated from a rottenly hemp rope.</title>
        <authorList>
            <person name="Cai Y."/>
        </authorList>
    </citation>
    <scope>NUCLEOTIDE SEQUENCE [LARGE SCALE GENOMIC DNA]</scope>
    <source>
        <strain evidence="2 3">FJ4-8</strain>
    </source>
</reference>
<evidence type="ECO:0000256" key="1">
    <source>
        <dbReference type="SAM" id="Coils"/>
    </source>
</evidence>
<name>A0A2U2P979_9SPHI</name>
<dbReference type="Proteomes" id="UP000245647">
    <property type="component" value="Unassembled WGS sequence"/>
</dbReference>
<gene>
    <name evidence="2" type="ORF">DDR33_24840</name>
</gene>
<sequence>VNFNGNGTNTFMGSVSIGGYDAHGYKLSVNGNIRAKEIKVEAANWPDYVFTSEHKLSDLKEVENFIQKNQHLPGIPSASEIQEKGLNVGEINAALLKKIEELTLYVIELKKEVESLKTKNQ</sequence>